<dbReference type="PANTHER" id="PTHR43179:SF12">
    <property type="entry name" value="GALACTOFURANOSYLTRANSFERASE GLFT2"/>
    <property type="match status" value="1"/>
</dbReference>
<dbReference type="InterPro" id="IPR029044">
    <property type="entry name" value="Nucleotide-diphossugar_trans"/>
</dbReference>
<evidence type="ECO:0000256" key="3">
    <source>
        <dbReference type="ARBA" id="ARBA00022679"/>
    </source>
</evidence>
<evidence type="ECO:0000313" key="7">
    <source>
        <dbReference type="Proteomes" id="UP000576209"/>
    </source>
</evidence>
<proteinExistence type="inferred from homology"/>
<dbReference type="EMBL" id="JACIFF010000012">
    <property type="protein sequence ID" value="MBB4081067.1"/>
    <property type="molecule type" value="Genomic_DNA"/>
</dbReference>
<dbReference type="Pfam" id="PF02709">
    <property type="entry name" value="Glyco_transf_7C"/>
    <property type="match status" value="1"/>
</dbReference>
<dbReference type="SUPFAM" id="SSF53448">
    <property type="entry name" value="Nucleotide-diphospho-sugar transferases"/>
    <property type="match status" value="1"/>
</dbReference>
<sequence>MIIVLMNESDPGDLPDPGCQLFVHTLFDADHALPLAAARNRAAAEARGETLAFLDVDCIPHRDYLKQLDEAVELSRGLVMGDVRYLPKGATDGDWTDAALDKLAQRHPRRPKLPDDRTLMPLPYHLFWSLSFGLRAEDFAYMGGFDDGYSGYGGEDTDFAFTARHVRLPFYGCRARVYHQYHDTYSPPYNHLGDIITNAVRFHQKWQIWPMDGWLKQFDQAGYIDWQPTHIEILKDVEPETIAAAKTETPFG</sequence>
<dbReference type="InterPro" id="IPR027791">
    <property type="entry name" value="Galactosyl_T_C"/>
</dbReference>
<evidence type="ECO:0000259" key="5">
    <source>
        <dbReference type="Pfam" id="PF02709"/>
    </source>
</evidence>
<dbReference type="Proteomes" id="UP000576209">
    <property type="component" value="Unassembled WGS sequence"/>
</dbReference>
<comment type="caution">
    <text evidence="6">The sequence shown here is derived from an EMBL/GenBank/DDBJ whole genome shotgun (WGS) entry which is preliminary data.</text>
</comment>
<accession>A0A840EC72</accession>
<dbReference type="Gene3D" id="3.90.550.10">
    <property type="entry name" value="Spore Coat Polysaccharide Biosynthesis Protein SpsA, Chain A"/>
    <property type="match status" value="1"/>
</dbReference>
<dbReference type="PANTHER" id="PTHR43179">
    <property type="entry name" value="RHAMNOSYLTRANSFERASE WBBL"/>
    <property type="match status" value="1"/>
</dbReference>
<dbReference type="Pfam" id="PF00535">
    <property type="entry name" value="Glycos_transf_2"/>
    <property type="match status" value="1"/>
</dbReference>
<evidence type="ECO:0000256" key="1">
    <source>
        <dbReference type="ARBA" id="ARBA00006739"/>
    </source>
</evidence>
<dbReference type="AlphaFoldDB" id="A0A840EC72"/>
<feature type="domain" description="Glycosyltransferase 2-like" evidence="4">
    <location>
        <begin position="35"/>
        <end position="98"/>
    </location>
</feature>
<keyword evidence="7" id="KW-1185">Reference proteome</keyword>
<dbReference type="GO" id="GO:0016757">
    <property type="term" value="F:glycosyltransferase activity"/>
    <property type="evidence" value="ECO:0007669"/>
    <property type="project" value="UniProtKB-KW"/>
</dbReference>
<feature type="domain" description="Galactosyltransferase C-terminal" evidence="5">
    <location>
        <begin position="120"/>
        <end position="182"/>
    </location>
</feature>
<evidence type="ECO:0000256" key="2">
    <source>
        <dbReference type="ARBA" id="ARBA00022676"/>
    </source>
</evidence>
<keyword evidence="2" id="KW-0328">Glycosyltransferase</keyword>
<organism evidence="6 7">
    <name type="scientific">Neolewinella aquimaris</name>
    <dbReference type="NCBI Taxonomy" id="1835722"/>
    <lineage>
        <taxon>Bacteria</taxon>
        <taxon>Pseudomonadati</taxon>
        <taxon>Bacteroidota</taxon>
        <taxon>Saprospiria</taxon>
        <taxon>Saprospirales</taxon>
        <taxon>Lewinellaceae</taxon>
        <taxon>Neolewinella</taxon>
    </lineage>
</organism>
<dbReference type="InterPro" id="IPR001173">
    <property type="entry name" value="Glyco_trans_2-like"/>
</dbReference>
<gene>
    <name evidence="6" type="ORF">GGR28_003714</name>
</gene>
<reference evidence="6 7" key="1">
    <citation type="submission" date="2020-08" db="EMBL/GenBank/DDBJ databases">
        <title>Genomic Encyclopedia of Type Strains, Phase IV (KMG-IV): sequencing the most valuable type-strain genomes for metagenomic binning, comparative biology and taxonomic classification.</title>
        <authorList>
            <person name="Goeker M."/>
        </authorList>
    </citation>
    <scope>NUCLEOTIDE SEQUENCE [LARGE SCALE GENOMIC DNA]</scope>
    <source>
        <strain evidence="6 7">DSM 105137</strain>
    </source>
</reference>
<evidence type="ECO:0000313" key="6">
    <source>
        <dbReference type="EMBL" id="MBB4081067.1"/>
    </source>
</evidence>
<protein>
    <submittedName>
        <fullName evidence="6">Glycosyltransferase involved in cell wall biosynthesis</fullName>
    </submittedName>
</protein>
<evidence type="ECO:0000259" key="4">
    <source>
        <dbReference type="Pfam" id="PF00535"/>
    </source>
</evidence>
<comment type="similarity">
    <text evidence="1">Belongs to the glycosyltransferase 2 family.</text>
</comment>
<name>A0A840EC72_9BACT</name>
<keyword evidence="3 6" id="KW-0808">Transferase</keyword>